<dbReference type="GO" id="GO:0004497">
    <property type="term" value="F:monooxygenase activity"/>
    <property type="evidence" value="ECO:0007669"/>
    <property type="project" value="UniProtKB-ARBA"/>
</dbReference>
<dbReference type="PANTHER" id="PTHR13847:SF274">
    <property type="entry name" value="RIESKE 2FE-2S IRON-SULFUR PROTEIN YHFW-RELATED"/>
    <property type="match status" value="1"/>
</dbReference>
<dbReference type="PROSITE" id="PS51296">
    <property type="entry name" value="RIESKE"/>
    <property type="match status" value="1"/>
</dbReference>
<dbReference type="PATRIC" id="fig|582475.4.peg.4041"/>
<dbReference type="GO" id="GO:0016705">
    <property type="term" value="F:oxidoreductase activity, acting on paired donors, with incorporation or reduction of molecular oxygen"/>
    <property type="evidence" value="ECO:0007669"/>
    <property type="project" value="UniProtKB-ARBA"/>
</dbReference>
<keyword evidence="5" id="KW-1015">Disulfide bond</keyword>
<comment type="caution">
    <text evidence="7">The sequence shown here is derived from an EMBL/GenBank/DDBJ whole genome shotgun (WGS) entry which is preliminary data.</text>
</comment>
<dbReference type="Pfam" id="PF00355">
    <property type="entry name" value="Rieske"/>
    <property type="match status" value="1"/>
</dbReference>
<proteinExistence type="predicted"/>
<dbReference type="EMBL" id="LFXJ01000002">
    <property type="protein sequence ID" value="KMY33941.1"/>
    <property type="molecule type" value="Genomic_DNA"/>
</dbReference>
<dbReference type="InterPro" id="IPR036188">
    <property type="entry name" value="FAD/NAD-bd_sf"/>
</dbReference>
<protein>
    <submittedName>
        <fullName evidence="7">(2Fe-2S)-binding protein</fullName>
    </submittedName>
</protein>
<dbReference type="GeneID" id="96597162"/>
<dbReference type="Pfam" id="PF01266">
    <property type="entry name" value="DAO"/>
    <property type="match status" value="1"/>
</dbReference>
<evidence type="ECO:0000256" key="2">
    <source>
        <dbReference type="ARBA" id="ARBA00022723"/>
    </source>
</evidence>
<dbReference type="OrthoDB" id="9767869at2"/>
<feature type="domain" description="Rieske" evidence="6">
    <location>
        <begin position="411"/>
        <end position="460"/>
    </location>
</feature>
<evidence type="ECO:0000313" key="8">
    <source>
        <dbReference type="Proteomes" id="UP000037326"/>
    </source>
</evidence>
<evidence type="ECO:0000313" key="7">
    <source>
        <dbReference type="EMBL" id="KMY33941.1"/>
    </source>
</evidence>
<dbReference type="PRINTS" id="PR00162">
    <property type="entry name" value="RIESKE"/>
</dbReference>
<dbReference type="SUPFAM" id="SSF51905">
    <property type="entry name" value="FAD/NAD(P)-binding domain"/>
    <property type="match status" value="1"/>
</dbReference>
<evidence type="ECO:0000256" key="1">
    <source>
        <dbReference type="ARBA" id="ARBA00022714"/>
    </source>
</evidence>
<dbReference type="AlphaFoldDB" id="A0A0K9FIF8"/>
<dbReference type="InterPro" id="IPR006076">
    <property type="entry name" value="FAD-dep_OxRdtase"/>
</dbReference>
<name>A0A0K9FIF8_9BACI</name>
<evidence type="ECO:0000256" key="5">
    <source>
        <dbReference type="ARBA" id="ARBA00023157"/>
    </source>
</evidence>
<dbReference type="GO" id="GO:0051537">
    <property type="term" value="F:2 iron, 2 sulfur cluster binding"/>
    <property type="evidence" value="ECO:0007669"/>
    <property type="project" value="UniProtKB-KW"/>
</dbReference>
<dbReference type="GO" id="GO:0016020">
    <property type="term" value="C:membrane"/>
    <property type="evidence" value="ECO:0007669"/>
    <property type="project" value="InterPro"/>
</dbReference>
<dbReference type="Gene3D" id="3.50.50.60">
    <property type="entry name" value="FAD/NAD(P)-binding domain"/>
    <property type="match status" value="1"/>
</dbReference>
<evidence type="ECO:0000259" key="6">
    <source>
        <dbReference type="PROSITE" id="PS51296"/>
    </source>
</evidence>
<accession>A0A0K9FIF8</accession>
<organism evidence="7 8">
    <name type="scientific">Lysinibacillus xylanilyticus</name>
    <dbReference type="NCBI Taxonomy" id="582475"/>
    <lineage>
        <taxon>Bacteria</taxon>
        <taxon>Bacillati</taxon>
        <taxon>Bacillota</taxon>
        <taxon>Bacilli</taxon>
        <taxon>Bacillales</taxon>
        <taxon>Bacillaceae</taxon>
        <taxon>Lysinibacillus</taxon>
    </lineage>
</organism>
<dbReference type="SUPFAM" id="SSF50022">
    <property type="entry name" value="ISP domain"/>
    <property type="match status" value="1"/>
</dbReference>
<dbReference type="PANTHER" id="PTHR13847">
    <property type="entry name" value="SARCOSINE DEHYDROGENASE-RELATED"/>
    <property type="match status" value="1"/>
</dbReference>
<keyword evidence="4" id="KW-0411">Iron-sulfur</keyword>
<sequence>MTQSLWLGTIDPVSLPSLPASTTCDVCIIGGGLTGLYTAYVLAKSGVDVVLLEANSHIGHGTTGNSTGKLTAQHSIVYANLIEKLSVDEARLYYQLNQIAVEKALQLLPKASIQQVDSLLYCQTKEGYAQLLKEWNAYKVLNIKAKITSDTELPFPVTKALSMSQQAQIHPVEVCNFLAKEAVSMGAKIYTNTRVKQLNLPQNNLHTANDMSVRYNKLILCTHYPIEAFRGLQLFKLSNSRSYMVASKITDTLQGQYLCVDTPTRSIRTATINGEHYLVLGGANHIAGETTNTEPYYDAIQNEMKAHFDQEPIYRWSAQDIETPDMIPYVGRITPSLPNVFIATGYRKWGISNSFVAGDILSSLITGAGNEDGAIPLYSPARTKLFGDQFMQMLKVGGFVAKEFVTGYVKHANTPTCTHLGCKTKWNEADGTWDCPCHGSRFNAKGEVLEGPAVHPLKLD</sequence>
<dbReference type="Gene3D" id="3.30.9.10">
    <property type="entry name" value="D-Amino Acid Oxidase, subunit A, domain 2"/>
    <property type="match status" value="1"/>
</dbReference>
<dbReference type="GO" id="GO:0005737">
    <property type="term" value="C:cytoplasm"/>
    <property type="evidence" value="ECO:0007669"/>
    <property type="project" value="TreeGrafter"/>
</dbReference>
<reference evidence="8" key="1">
    <citation type="submission" date="2015-07" db="EMBL/GenBank/DDBJ databases">
        <authorList>
            <person name="Liu B."/>
            <person name="Wang J."/>
            <person name="Zhu Y."/>
            <person name="Liu G."/>
            <person name="Chen Q."/>
            <person name="Lan J."/>
            <person name="Che J."/>
            <person name="Ge C."/>
            <person name="Shi H."/>
            <person name="Pan Z."/>
            <person name="Liu X."/>
        </authorList>
    </citation>
    <scope>NUCLEOTIDE SEQUENCE [LARGE SCALE GENOMIC DNA]</scope>
    <source>
        <strain evidence="8">DSM 23493</strain>
    </source>
</reference>
<dbReference type="InterPro" id="IPR005805">
    <property type="entry name" value="Rieske_Fe-S_prot_C"/>
</dbReference>
<evidence type="ECO:0000256" key="3">
    <source>
        <dbReference type="ARBA" id="ARBA00023004"/>
    </source>
</evidence>
<keyword evidence="3" id="KW-0408">Iron</keyword>
<evidence type="ECO:0000256" key="4">
    <source>
        <dbReference type="ARBA" id="ARBA00023014"/>
    </source>
</evidence>
<dbReference type="Proteomes" id="UP000037326">
    <property type="component" value="Unassembled WGS sequence"/>
</dbReference>
<gene>
    <name evidence="7" type="ORF">ACZ11_02375</name>
</gene>
<dbReference type="RefSeq" id="WP_049663349.1">
    <property type="nucleotide sequence ID" value="NZ_JBIVOC010000021.1"/>
</dbReference>
<dbReference type="InterPro" id="IPR017941">
    <property type="entry name" value="Rieske_2Fe-2S"/>
</dbReference>
<dbReference type="GO" id="GO:0046872">
    <property type="term" value="F:metal ion binding"/>
    <property type="evidence" value="ECO:0007669"/>
    <property type="project" value="UniProtKB-KW"/>
</dbReference>
<keyword evidence="1" id="KW-0001">2Fe-2S</keyword>
<dbReference type="Gene3D" id="2.102.10.10">
    <property type="entry name" value="Rieske [2Fe-2S] iron-sulphur domain"/>
    <property type="match status" value="1"/>
</dbReference>
<dbReference type="InterPro" id="IPR036922">
    <property type="entry name" value="Rieske_2Fe-2S_sf"/>
</dbReference>
<keyword evidence="2" id="KW-0479">Metal-binding</keyword>